<organism evidence="1 2">
    <name type="scientific">Roseospira marina</name>
    <dbReference type="NCBI Taxonomy" id="140057"/>
    <lineage>
        <taxon>Bacteria</taxon>
        <taxon>Pseudomonadati</taxon>
        <taxon>Pseudomonadota</taxon>
        <taxon>Alphaproteobacteria</taxon>
        <taxon>Rhodospirillales</taxon>
        <taxon>Rhodospirillaceae</taxon>
        <taxon>Roseospira</taxon>
    </lineage>
</organism>
<protein>
    <submittedName>
        <fullName evidence="1">YkgJ family cysteine cluster protein</fullName>
    </submittedName>
</protein>
<evidence type="ECO:0000313" key="1">
    <source>
        <dbReference type="EMBL" id="KAA5604986.1"/>
    </source>
</evidence>
<dbReference type="Proteomes" id="UP000324065">
    <property type="component" value="Unassembled WGS sequence"/>
</dbReference>
<evidence type="ECO:0000313" key="2">
    <source>
        <dbReference type="Proteomes" id="UP000324065"/>
    </source>
</evidence>
<gene>
    <name evidence="1" type="ORF">F1188_13175</name>
</gene>
<sequence length="257" mass="27868">MARRFACTLCGKCCVGLLPLTIEEAVARADRFPLALVWTPVRKGAPAYATIKRLGLEVTLGKGRTVAVLVSPMVYLPPAFPCPDLTHDGLCAVHDTETKPLRCRAMPFNPRRPQSDQAALLLPRPGWTCDISAAAPEVYQDEAIIEPGALAAYTAEREALRAQAPILRAYAESRLSLSPSVMAELNRIDRQKGSTGTIALSFTALLPRLPEVDAEAFVRGQRAVLADYRDRTAPKGDEGPFHRYYGEVLDTLGPASG</sequence>
<proteinExistence type="predicted"/>
<reference evidence="1 2" key="1">
    <citation type="submission" date="2019-09" db="EMBL/GenBank/DDBJ databases">
        <title>Genome sequence of Roseospira marina, one of the more divergent members of the non-sulfur purple photosynthetic bacterial family, the Rhodospirillaceae.</title>
        <authorList>
            <person name="Meyer T."/>
            <person name="Kyndt J."/>
        </authorList>
    </citation>
    <scope>NUCLEOTIDE SEQUENCE [LARGE SCALE GENOMIC DNA]</scope>
    <source>
        <strain evidence="1 2">DSM 15113</strain>
    </source>
</reference>
<dbReference type="OrthoDB" id="7500397at2"/>
<dbReference type="EMBL" id="VWPJ01000012">
    <property type="protein sequence ID" value="KAA5604986.1"/>
    <property type="molecule type" value="Genomic_DNA"/>
</dbReference>
<name>A0A5M6I9M2_9PROT</name>
<keyword evidence="2" id="KW-1185">Reference proteome</keyword>
<dbReference type="AlphaFoldDB" id="A0A5M6I9M2"/>
<accession>A0A5M6I9M2</accession>
<dbReference type="RefSeq" id="WP_150062898.1">
    <property type="nucleotide sequence ID" value="NZ_JACHII010000010.1"/>
</dbReference>
<comment type="caution">
    <text evidence="1">The sequence shown here is derived from an EMBL/GenBank/DDBJ whole genome shotgun (WGS) entry which is preliminary data.</text>
</comment>